<evidence type="ECO:0000313" key="3">
    <source>
        <dbReference type="Proteomes" id="UP000184330"/>
    </source>
</evidence>
<organism evidence="2 3">
    <name type="scientific">Phialocephala subalpina</name>
    <dbReference type="NCBI Taxonomy" id="576137"/>
    <lineage>
        <taxon>Eukaryota</taxon>
        <taxon>Fungi</taxon>
        <taxon>Dikarya</taxon>
        <taxon>Ascomycota</taxon>
        <taxon>Pezizomycotina</taxon>
        <taxon>Leotiomycetes</taxon>
        <taxon>Helotiales</taxon>
        <taxon>Mollisiaceae</taxon>
        <taxon>Phialocephala</taxon>
        <taxon>Phialocephala fortinii species complex</taxon>
    </lineage>
</organism>
<evidence type="ECO:0000313" key="2">
    <source>
        <dbReference type="EMBL" id="CZR54570.1"/>
    </source>
</evidence>
<sequence length="240" mass="26863">MSGNADVSKYDGPKFHIRYAGVALNDEQFIVEAFDSTLSYLVSIGSGEMWGSTPFSEKDGFLEETLKDVEQSEKYQTTGSGDAVRILIAEIELSELSTSETRGNLRFRIDNNKQRFLSVGTATIRENWLPAYVTSKAEHLGLGGIELRDVLYLEVIITDYRTGSTSKGAGMALIQSIVKYGRKAGKRTLYVDAWAGNERKLVRYYEHQGFNVVGDFSMKRRSGSTWLGTLLQMDLRPEND</sequence>
<accession>A0A1L7WP70</accession>
<name>A0A1L7WP70_9HELO</name>
<evidence type="ECO:0000259" key="1">
    <source>
        <dbReference type="PROSITE" id="PS51186"/>
    </source>
</evidence>
<dbReference type="InterPro" id="IPR016181">
    <property type="entry name" value="Acyl_CoA_acyltransferase"/>
</dbReference>
<dbReference type="AlphaFoldDB" id="A0A1L7WP70"/>
<dbReference type="SUPFAM" id="SSF55729">
    <property type="entry name" value="Acyl-CoA N-acyltransferases (Nat)"/>
    <property type="match status" value="1"/>
</dbReference>
<dbReference type="Proteomes" id="UP000184330">
    <property type="component" value="Unassembled WGS sequence"/>
</dbReference>
<proteinExistence type="predicted"/>
<dbReference type="OrthoDB" id="2821191at2759"/>
<feature type="domain" description="N-acetyltransferase" evidence="1">
    <location>
        <begin position="91"/>
        <end position="236"/>
    </location>
</feature>
<reference evidence="2 3" key="1">
    <citation type="submission" date="2016-03" db="EMBL/GenBank/DDBJ databases">
        <authorList>
            <person name="Ploux O."/>
        </authorList>
    </citation>
    <scope>NUCLEOTIDE SEQUENCE [LARGE SCALE GENOMIC DNA]</scope>
    <source>
        <strain evidence="2 3">UAMH 11012</strain>
    </source>
</reference>
<dbReference type="EMBL" id="FJOG01000005">
    <property type="protein sequence ID" value="CZR54570.1"/>
    <property type="molecule type" value="Genomic_DNA"/>
</dbReference>
<gene>
    <name evidence="2" type="ORF">PAC_04454</name>
</gene>
<protein>
    <recommendedName>
        <fullName evidence="1">N-acetyltransferase domain-containing protein</fullName>
    </recommendedName>
</protein>
<dbReference type="InterPro" id="IPR000182">
    <property type="entry name" value="GNAT_dom"/>
</dbReference>
<dbReference type="PROSITE" id="PS51186">
    <property type="entry name" value="GNAT"/>
    <property type="match status" value="1"/>
</dbReference>
<keyword evidence="3" id="KW-1185">Reference proteome</keyword>
<dbReference type="Gene3D" id="3.40.630.30">
    <property type="match status" value="1"/>
</dbReference>
<dbReference type="GO" id="GO:0016747">
    <property type="term" value="F:acyltransferase activity, transferring groups other than amino-acyl groups"/>
    <property type="evidence" value="ECO:0007669"/>
    <property type="project" value="InterPro"/>
</dbReference>